<evidence type="ECO:0000313" key="3">
    <source>
        <dbReference type="EMBL" id="MFD0985865.1"/>
    </source>
</evidence>
<protein>
    <submittedName>
        <fullName evidence="3">YcxB family protein</fullName>
    </submittedName>
</protein>
<gene>
    <name evidence="3" type="ORF">ACFQ2F_02000</name>
</gene>
<dbReference type="Pfam" id="PF14317">
    <property type="entry name" value="YcxB"/>
    <property type="match status" value="1"/>
</dbReference>
<evidence type="ECO:0000259" key="2">
    <source>
        <dbReference type="Pfam" id="PF14317"/>
    </source>
</evidence>
<feature type="transmembrane region" description="Helical" evidence="1">
    <location>
        <begin position="45"/>
        <end position="62"/>
    </location>
</feature>
<evidence type="ECO:0000256" key="1">
    <source>
        <dbReference type="SAM" id="Phobius"/>
    </source>
</evidence>
<feature type="domain" description="YcxB-like C-terminal" evidence="2">
    <location>
        <begin position="118"/>
        <end position="174"/>
    </location>
</feature>
<dbReference type="InterPro" id="IPR025588">
    <property type="entry name" value="YcxB-like_C"/>
</dbReference>
<dbReference type="Proteomes" id="UP001597102">
    <property type="component" value="Unassembled WGS sequence"/>
</dbReference>
<keyword evidence="1" id="KW-0812">Transmembrane</keyword>
<keyword evidence="1" id="KW-0472">Membrane</keyword>
<proteinExistence type="predicted"/>
<reference evidence="4" key="1">
    <citation type="journal article" date="2019" name="Int. J. Syst. Evol. Microbiol.">
        <title>The Global Catalogue of Microorganisms (GCM) 10K type strain sequencing project: providing services to taxonomists for standard genome sequencing and annotation.</title>
        <authorList>
            <consortium name="The Broad Institute Genomics Platform"/>
            <consortium name="The Broad Institute Genome Sequencing Center for Infectious Disease"/>
            <person name="Wu L."/>
            <person name="Ma J."/>
        </authorList>
    </citation>
    <scope>NUCLEOTIDE SEQUENCE [LARGE SCALE GENOMIC DNA]</scope>
    <source>
        <strain evidence="4">CCUG 61697</strain>
    </source>
</reference>
<accession>A0ABW3J7K9</accession>
<dbReference type="RefSeq" id="WP_379084946.1">
    <property type="nucleotide sequence ID" value="NZ_JBHTJO010000001.1"/>
</dbReference>
<name>A0ABW3J7K9_9HYPH</name>
<keyword evidence="4" id="KW-1185">Reference proteome</keyword>
<sequence>MTDTSTTDKPQAEQAEDAVRFQYTEDDMVAAHMAWWSGSASWQTFLKFAGCIGVFYIGLVYLMNWGAPTPPGQIAGAVLVGLVVTIGGFAIGYVITPRRARKIYREHKALGGEHQVAWDEEAIRTRSQVGANEMPWTIFHCWLDGPQTLLLYQAGNLFHAIPKRALSPAQFADIVGHLRAAGVPEKPRFGFVKSEA</sequence>
<dbReference type="EMBL" id="JBHTJO010000001">
    <property type="protein sequence ID" value="MFD0985865.1"/>
    <property type="molecule type" value="Genomic_DNA"/>
</dbReference>
<feature type="transmembrane region" description="Helical" evidence="1">
    <location>
        <begin position="74"/>
        <end position="95"/>
    </location>
</feature>
<keyword evidence="1" id="KW-1133">Transmembrane helix</keyword>
<comment type="caution">
    <text evidence="3">The sequence shown here is derived from an EMBL/GenBank/DDBJ whole genome shotgun (WGS) entry which is preliminary data.</text>
</comment>
<organism evidence="3 4">
    <name type="scientific">Methyloligella solikamskensis</name>
    <dbReference type="NCBI Taxonomy" id="1177756"/>
    <lineage>
        <taxon>Bacteria</taxon>
        <taxon>Pseudomonadati</taxon>
        <taxon>Pseudomonadota</taxon>
        <taxon>Alphaproteobacteria</taxon>
        <taxon>Hyphomicrobiales</taxon>
        <taxon>Hyphomicrobiaceae</taxon>
        <taxon>Methyloligella</taxon>
    </lineage>
</organism>
<evidence type="ECO:0000313" key="4">
    <source>
        <dbReference type="Proteomes" id="UP001597102"/>
    </source>
</evidence>